<sequence length="207" mass="23732">MKKTTINFLSLLFLITICFTSCKSDKEFISQNSEENRDMIIQAKLENSMKSKLQYPESYKFTQLKLRDSVLYSDNIKDIKQSYQRILDGNKSSLERQEAYKNEGSSKFSKVSVAELQSAIAKNEKILVEIDKISSDLGNKINQAASYTYEYAFNSKNISGNDASYDYIVQTSSAPDYKLLNMTDKEEMLIKTPNDFPGYKEMLTTLK</sequence>
<feature type="chain" id="PRO_5020557295" description="Lipoprotein" evidence="1">
    <location>
        <begin position="24"/>
        <end position="207"/>
    </location>
</feature>
<evidence type="ECO:0000256" key="1">
    <source>
        <dbReference type="SAM" id="SignalP"/>
    </source>
</evidence>
<keyword evidence="1" id="KW-0732">Signal</keyword>
<proteinExistence type="predicted"/>
<keyword evidence="3" id="KW-1185">Reference proteome</keyword>
<dbReference type="AlphaFoldDB" id="G2EDU4"/>
<dbReference type="OrthoDB" id="1363757at2"/>
<evidence type="ECO:0008006" key="4">
    <source>
        <dbReference type="Google" id="ProtNLM"/>
    </source>
</evidence>
<name>G2EDU4_9FLAO</name>
<protein>
    <recommendedName>
        <fullName evidence="4">Lipoprotein</fullName>
    </recommendedName>
</protein>
<feature type="signal peptide" evidence="1">
    <location>
        <begin position="1"/>
        <end position="23"/>
    </location>
</feature>
<evidence type="ECO:0000313" key="3">
    <source>
        <dbReference type="Proteomes" id="UP000003730"/>
    </source>
</evidence>
<dbReference type="Proteomes" id="UP000003730">
    <property type="component" value="Unassembled WGS sequence"/>
</dbReference>
<comment type="caution">
    <text evidence="2">The sequence shown here is derived from an EMBL/GenBank/DDBJ whole genome shotgun (WGS) entry which is preliminary data.</text>
</comment>
<dbReference type="EMBL" id="AFXZ01000029">
    <property type="protein sequence ID" value="EGV43351.2"/>
    <property type="molecule type" value="Genomic_DNA"/>
</dbReference>
<dbReference type="eggNOG" id="ENOG50342RV">
    <property type="taxonomic scope" value="Bacteria"/>
</dbReference>
<dbReference type="RefSeq" id="WP_040288269.1">
    <property type="nucleotide sequence ID" value="NZ_AFXZ01000029.1"/>
</dbReference>
<gene>
    <name evidence="2" type="ORF">BZARG_1760</name>
</gene>
<organism evidence="2 3">
    <name type="scientific">Bizionia argentinensis JUB59</name>
    <dbReference type="NCBI Taxonomy" id="1046627"/>
    <lineage>
        <taxon>Bacteria</taxon>
        <taxon>Pseudomonadati</taxon>
        <taxon>Bacteroidota</taxon>
        <taxon>Flavobacteriia</taxon>
        <taxon>Flavobacteriales</taxon>
        <taxon>Flavobacteriaceae</taxon>
        <taxon>Bizionia</taxon>
    </lineage>
</organism>
<accession>G2EDU4</accession>
<evidence type="ECO:0000313" key="2">
    <source>
        <dbReference type="EMBL" id="EGV43351.2"/>
    </source>
</evidence>
<reference evidence="2 3" key="1">
    <citation type="journal article" date="2008" name="Int. J. Syst. Evol. Microbiol.">
        <title>Bizionia argentinensis sp. nov., isolated from surface marine water in Antarctica.</title>
        <authorList>
            <person name="Bercovich A."/>
            <person name="Vazquez S.C."/>
            <person name="Yankilevich P."/>
            <person name="Coria S.H."/>
            <person name="Foti M."/>
            <person name="Hernandez E."/>
            <person name="Vidal A."/>
            <person name="Ruberto L."/>
            <person name="Melo C."/>
            <person name="Marenssi S."/>
            <person name="Criscuolo M."/>
            <person name="Memoli M."/>
            <person name="Arguelles M."/>
            <person name="Mac Cormack W.P."/>
        </authorList>
    </citation>
    <scope>NUCLEOTIDE SEQUENCE [LARGE SCALE GENOMIC DNA]</scope>
    <source>
        <strain evidence="2 3">JUB59</strain>
    </source>
</reference>